<evidence type="ECO:0000313" key="1">
    <source>
        <dbReference type="EMBL" id="OGG61241.1"/>
    </source>
</evidence>
<gene>
    <name evidence="1" type="ORF">A3C87_01675</name>
</gene>
<evidence type="ECO:0000313" key="2">
    <source>
        <dbReference type="Proteomes" id="UP000176511"/>
    </source>
</evidence>
<dbReference type="AlphaFoldDB" id="A0A1F6DIM2"/>
<proteinExistence type="predicted"/>
<name>A0A1F6DIM2_9BACT</name>
<sequence>MYAALGASLLIIGSFVLAYAARSLPRQEIQPPVVEERESTTSPAESIETRVIIVDPNEESDDVATTPTTGAACVTGGCSGEICAEEGSAESGMASICVYRPEYACFKHTKCERQASGQCGWTQNPTFAQCTANPPTE</sequence>
<dbReference type="EMBL" id="MFLE01000024">
    <property type="protein sequence ID" value="OGG61241.1"/>
    <property type="molecule type" value="Genomic_DNA"/>
</dbReference>
<organism evidence="1 2">
    <name type="scientific">Candidatus Kaiserbacteria bacterium RIFCSPHIGHO2_02_FULL_49_34</name>
    <dbReference type="NCBI Taxonomy" id="1798491"/>
    <lineage>
        <taxon>Bacteria</taxon>
        <taxon>Candidatus Kaiseribacteriota</taxon>
    </lineage>
</organism>
<dbReference type="STRING" id="1798491.A3C87_01675"/>
<protein>
    <submittedName>
        <fullName evidence="1">Uncharacterized protein</fullName>
    </submittedName>
</protein>
<reference evidence="1 2" key="1">
    <citation type="journal article" date="2016" name="Nat. Commun.">
        <title>Thousands of microbial genomes shed light on interconnected biogeochemical processes in an aquifer system.</title>
        <authorList>
            <person name="Anantharaman K."/>
            <person name="Brown C.T."/>
            <person name="Hug L.A."/>
            <person name="Sharon I."/>
            <person name="Castelle C.J."/>
            <person name="Probst A.J."/>
            <person name="Thomas B.C."/>
            <person name="Singh A."/>
            <person name="Wilkins M.J."/>
            <person name="Karaoz U."/>
            <person name="Brodie E.L."/>
            <person name="Williams K.H."/>
            <person name="Hubbard S.S."/>
            <person name="Banfield J.F."/>
        </authorList>
    </citation>
    <scope>NUCLEOTIDE SEQUENCE [LARGE SCALE GENOMIC DNA]</scope>
</reference>
<accession>A0A1F6DIM2</accession>
<dbReference type="Proteomes" id="UP000176511">
    <property type="component" value="Unassembled WGS sequence"/>
</dbReference>
<comment type="caution">
    <text evidence="1">The sequence shown here is derived from an EMBL/GenBank/DDBJ whole genome shotgun (WGS) entry which is preliminary data.</text>
</comment>